<name>A0A034VK54_BACDO</name>
<dbReference type="GeneID" id="105224520"/>
<keyword evidence="5" id="KW-0539">Nucleus</keyword>
<accession>A0A034VK54</accession>
<dbReference type="RefSeq" id="XP_011200929.2">
    <property type="nucleotide sequence ID" value="XM_011202627.4"/>
</dbReference>
<organism evidence="8">
    <name type="scientific">Bactrocera dorsalis</name>
    <name type="common">Oriental fruit fly</name>
    <name type="synonym">Dacus dorsalis</name>
    <dbReference type="NCBI Taxonomy" id="27457"/>
    <lineage>
        <taxon>Eukaryota</taxon>
        <taxon>Metazoa</taxon>
        <taxon>Ecdysozoa</taxon>
        <taxon>Arthropoda</taxon>
        <taxon>Hexapoda</taxon>
        <taxon>Insecta</taxon>
        <taxon>Pterygota</taxon>
        <taxon>Neoptera</taxon>
        <taxon>Endopterygota</taxon>
        <taxon>Diptera</taxon>
        <taxon>Brachycera</taxon>
        <taxon>Muscomorpha</taxon>
        <taxon>Tephritoidea</taxon>
        <taxon>Tephritidae</taxon>
        <taxon>Bactrocera</taxon>
        <taxon>Bactrocera</taxon>
    </lineage>
</organism>
<dbReference type="PANTHER" id="PTHR13350:SF1">
    <property type="entry name" value="INTEGRATOR COMPLEX SUBUNIT 8"/>
    <property type="match status" value="1"/>
</dbReference>
<evidence type="ECO:0000313" key="10">
    <source>
        <dbReference type="RefSeq" id="XP_011200929.1"/>
    </source>
</evidence>
<dbReference type="KEGG" id="bdr:105224520"/>
<dbReference type="Pfam" id="PF25756">
    <property type="entry name" value="TPR_INTS8"/>
    <property type="match status" value="1"/>
</dbReference>
<comment type="subcellular location">
    <subcellularLocation>
        <location evidence="2">Chromosome</location>
    </subcellularLocation>
    <subcellularLocation>
        <location evidence="1">Nucleus</location>
    </subcellularLocation>
</comment>
<comment type="similarity">
    <text evidence="3">Belongs to the Integrator subunit 8 family.</text>
</comment>
<feature type="region of interest" description="Disordered" evidence="6">
    <location>
        <begin position="1"/>
        <end position="20"/>
    </location>
</feature>
<feature type="region of interest" description="Disordered" evidence="6">
    <location>
        <begin position="762"/>
        <end position="784"/>
    </location>
</feature>
<proteinExistence type="inferred from homology"/>
<feature type="compositionally biased region" description="Polar residues" evidence="6">
    <location>
        <begin position="1"/>
        <end position="12"/>
    </location>
</feature>
<evidence type="ECO:0000256" key="6">
    <source>
        <dbReference type="SAM" id="MobiDB-lite"/>
    </source>
</evidence>
<evidence type="ECO:0000256" key="2">
    <source>
        <dbReference type="ARBA" id="ARBA00004286"/>
    </source>
</evidence>
<evidence type="ECO:0000256" key="4">
    <source>
        <dbReference type="ARBA" id="ARBA00022454"/>
    </source>
</evidence>
<keyword evidence="9" id="KW-1185">Reference proteome</keyword>
<protein>
    <submittedName>
        <fullName evidence="8 10">Integrator complex subunit 8</fullName>
    </submittedName>
</protein>
<gene>
    <name evidence="8" type="primary">INT8</name>
    <name evidence="10" type="synonym">LOC105224520</name>
</gene>
<feature type="compositionally biased region" description="Gly residues" evidence="6">
    <location>
        <begin position="764"/>
        <end position="777"/>
    </location>
</feature>
<dbReference type="GO" id="GO:0034472">
    <property type="term" value="P:snRNA 3'-end processing"/>
    <property type="evidence" value="ECO:0007669"/>
    <property type="project" value="InterPro"/>
</dbReference>
<evidence type="ECO:0000256" key="1">
    <source>
        <dbReference type="ARBA" id="ARBA00004123"/>
    </source>
</evidence>
<dbReference type="RefSeq" id="XP_011200929.1">
    <property type="nucleotide sequence ID" value="XM_011202627.3"/>
</dbReference>
<sequence length="1032" mass="116961">MSVDKSTTNSLNKKMDDPLRPKAVPLDSETILWFEFLLDPQLITKHLQKPNPDPSALELMTQFISVTPDVIIPTQYDLTSPDSESMPGGIPVTPGAGVNSGAGMMNMDGLRIPRKQIALKILTLKVATWLKWNLDVLEKSLPIPKQLFLLRDLCTICFGKLVSIPLQQDFQAKISSDGHEHAARFALTFYHRWVLRLQILKDIAMKAARPSMANMFVPMEPMHQFFAPDIPPQNSVEYLQELCKSTEPFYVFTFDTFVTLHADTETMRQNFENMQKISLAELRAQIYYDLVNFYLYTKQYRQAREAVNECRRNLKEMKADYVIESAKRTAAGYLFCHVNDEELEGYLLACGCSEQRTTLTERFNASSLKQYKDIIEILQEDNHIREIPLVSRRMLELDIEGAISQGSLKESRSLEMQVAALNLVRSIFEEGNIFTSVDYFEKYRHMNCFVAIVEAISNVLPQCTLGERNAIKSFLIDSVLKENIGKQFLQHLQNIQLFSVTELLDLERQTADEELSVPTLATLSEWKFNSKIIRIEVGSLERQLISCTNANTVRKLLVKLAATNPAKPLWTVNPSWEIATPIKSLLMSMQRGFLQDFAYVLLGKAREMTAKSDYIGAVSMLSVLKSETQRQELSNTTVVSKLGKLVNWEILFIQITQCLEEWNRKTLDLQSLGNRCKLCLASLQSNDNIIPRIEIIESCAIMLLNLGDWNTLMFLDKRLAQLELPIAFAATVLDMEKMKGSKKVCRDAFDLVLQMFVNTTKRSGGPGGGSGGTGGGSSRNSPSLAVSTGLQPFLKRIRHQLIFSLAISCLGKIQNILRDDTNHDLSGEYMHLWPAGIPSPLAYSVRIVCETLHWLLTEALKYYPQTITWLKTKGDLELAIGNNEAAMRCYVNALITGTDYCTFPLQRNVADDYVIHKMIRCSSNLGCHMQATVLCQFLEEIDYGIVFKKLTEKSSNFTDAMDAYYNCIWDTTLLEFIINLHARKGEHSRKLEAIAIMGSLELNANNNDEIKREAAAIRKTRFLRALAKQYLL</sequence>
<evidence type="ECO:0000313" key="8">
    <source>
        <dbReference type="EMBL" id="JAC42869.1"/>
    </source>
</evidence>
<dbReference type="InterPro" id="IPR038751">
    <property type="entry name" value="INTS8"/>
</dbReference>
<dbReference type="OrthoDB" id="64340at2759"/>
<reference evidence="8" key="1">
    <citation type="journal article" date="2014" name="BMC Genomics">
        <title>Characterizing the developmental transcriptome of the oriental fruit fly, Bactrocera dorsalis (Diptera: Tephritidae) through comparative genomic analysis with Drosophila melanogaster utilizing modENCODE datasets.</title>
        <authorList>
            <person name="Geib S.M."/>
            <person name="Calla B."/>
            <person name="Hall B."/>
            <person name="Hou S."/>
            <person name="Manoukis N.C."/>
        </authorList>
    </citation>
    <scope>NUCLEOTIDE SEQUENCE</scope>
    <source>
        <strain evidence="8">Punador</strain>
    </source>
</reference>
<keyword evidence="4" id="KW-0158">Chromosome</keyword>
<evidence type="ECO:0000256" key="5">
    <source>
        <dbReference type="ARBA" id="ARBA00023242"/>
    </source>
</evidence>
<dbReference type="Proteomes" id="UP001652620">
    <property type="component" value="Chromosome 3"/>
</dbReference>
<dbReference type="GO" id="GO:0032039">
    <property type="term" value="C:integrator complex"/>
    <property type="evidence" value="ECO:0007669"/>
    <property type="project" value="TreeGrafter"/>
</dbReference>
<dbReference type="PANTHER" id="PTHR13350">
    <property type="entry name" value="INTEGRATOR COMPLEX SUBUNIT 8"/>
    <property type="match status" value="1"/>
</dbReference>
<dbReference type="InterPro" id="IPR057980">
    <property type="entry name" value="TPR_INTS8"/>
</dbReference>
<dbReference type="AlphaFoldDB" id="A0A034VK54"/>
<reference evidence="10" key="2">
    <citation type="submission" date="2023-09" db="UniProtKB">
        <authorList>
            <consortium name="RefSeq"/>
        </authorList>
    </citation>
    <scope>IDENTIFICATION</scope>
    <source>
        <strain evidence="10">Punador</strain>
    </source>
</reference>
<dbReference type="GO" id="GO:0005694">
    <property type="term" value="C:chromosome"/>
    <property type="evidence" value="ECO:0007669"/>
    <property type="project" value="UniProtKB-SubCell"/>
</dbReference>
<dbReference type="EMBL" id="GAKP01016083">
    <property type="protein sequence ID" value="JAC42869.1"/>
    <property type="molecule type" value="Transcribed_RNA"/>
</dbReference>
<evidence type="ECO:0000256" key="3">
    <source>
        <dbReference type="ARBA" id="ARBA00007147"/>
    </source>
</evidence>
<evidence type="ECO:0000259" key="7">
    <source>
        <dbReference type="Pfam" id="PF25756"/>
    </source>
</evidence>
<evidence type="ECO:0000313" key="9">
    <source>
        <dbReference type="Proteomes" id="UP001652620"/>
    </source>
</evidence>
<feature type="domain" description="INTS8 TPR repeats" evidence="7">
    <location>
        <begin position="535"/>
        <end position="1030"/>
    </location>
</feature>
<dbReference type="CTD" id="55656"/>